<feature type="region of interest" description="Disordered" evidence="2">
    <location>
        <begin position="1251"/>
        <end position="1279"/>
    </location>
</feature>
<feature type="region of interest" description="Disordered" evidence="2">
    <location>
        <begin position="1466"/>
        <end position="1490"/>
    </location>
</feature>
<feature type="region of interest" description="Disordered" evidence="2">
    <location>
        <begin position="515"/>
        <end position="551"/>
    </location>
</feature>
<feature type="compositionally biased region" description="Basic and acidic residues" evidence="2">
    <location>
        <begin position="515"/>
        <end position="526"/>
    </location>
</feature>
<dbReference type="EMBL" id="JBEDUW010000003">
    <property type="protein sequence ID" value="KAK9941470.1"/>
    <property type="molecule type" value="Genomic_DNA"/>
</dbReference>
<accession>A0AAW1XZI1</accession>
<name>A0AAW1XZI1_RUBAR</name>
<feature type="compositionally biased region" description="Basic and acidic residues" evidence="2">
    <location>
        <begin position="953"/>
        <end position="966"/>
    </location>
</feature>
<protein>
    <recommendedName>
        <fullName evidence="5">Nuclear pore complex protein NUP214</fullName>
    </recommendedName>
</protein>
<feature type="region of interest" description="Disordered" evidence="2">
    <location>
        <begin position="1030"/>
        <end position="1060"/>
    </location>
</feature>
<dbReference type="Proteomes" id="UP001457282">
    <property type="component" value="Unassembled WGS sequence"/>
</dbReference>
<proteinExistence type="predicted"/>
<feature type="compositionally biased region" description="Polar residues" evidence="2">
    <location>
        <begin position="1319"/>
        <end position="1331"/>
    </location>
</feature>
<dbReference type="InterPro" id="IPR044694">
    <property type="entry name" value="NUP214"/>
</dbReference>
<dbReference type="SUPFAM" id="SSF117289">
    <property type="entry name" value="Nucleoporin domain"/>
    <property type="match status" value="1"/>
</dbReference>
<feature type="compositionally biased region" description="Low complexity" evidence="2">
    <location>
        <begin position="1183"/>
        <end position="1206"/>
    </location>
</feature>
<feature type="coiled-coil region" evidence="1">
    <location>
        <begin position="720"/>
        <end position="747"/>
    </location>
</feature>
<feature type="region of interest" description="Disordered" evidence="2">
    <location>
        <begin position="1319"/>
        <end position="1351"/>
    </location>
</feature>
<dbReference type="PANTHER" id="PTHR34418">
    <property type="entry name" value="NUCLEAR PORE COMPLEX PROTEIN NUP214 ISOFORM X1"/>
    <property type="match status" value="1"/>
</dbReference>
<evidence type="ECO:0000256" key="2">
    <source>
        <dbReference type="SAM" id="MobiDB-lite"/>
    </source>
</evidence>
<feature type="region of interest" description="Disordered" evidence="2">
    <location>
        <begin position="1090"/>
        <end position="1111"/>
    </location>
</feature>
<sequence length="1688" mass="178850">MTKKIIELEEEIEGKLVEANDYIFDKIGEAVPVKTHDSSFDPQGSPSRPLAVSEKHGLVFVAHSSGFFVARTKDVMASAIEIKEKGSSSSIQELSVVDVPLAKLHILALSTDNSTLAATADENIHFFSLGSLLDKGLEPSYSCSLHESGSVKDMQWTKKSENMYVVLSNLGKLYHGTIGGPLKDVMDNVDAVEWSSKGKLIAVARKDTLNILSSNFIERSSMILSFKSWISDPDTDCIIKVDSIRWVRYDSIILGCFQLTADGNEENYLVQVIQIKDGKFTNDSCKPVVISFYDLFSCLTNDILPSASGPYLLLCYLEECELAITANRKNADQHVVYLSWLLGEESNGAVIVDILRDNLKPRIELQENGDDNLIMGLCMDKISISQKVSVRFGMEQRELSPYCILICLTLDGKLIMYHVASVSDVTVKPASVSSISDEEEDSTALVPVGCEPTKLSPQMGKEQFEKVAMDSPLGDKSIKELDRKVGLDVLAKDDQKSLNVNETLTSTLVAKQMLKKENTNSNKKVEPSTSSQSFKGQQELNFPNPYTNKNGKQVQLPVQENKDIQQASTDTFSQDEHSHVFRDLSKTGTQKKAALATSGVSFVETGVKSPQNGTSTMVNYSGMPVENWGRRQSAAAGNIASVPPVSSSHMSSQEIFLIGKSFNHKIHPLNENYSELPQSRMPNSEPNLSKQFGNITEMTKELDMFLQSIEEPGGFRDACIVNQKSSIEELEREVGILSERCRTWKSTMDERLHEVQHLFDMTVQVLARKIYMEGIVKQASDSRYWDFWSCQKLSSELELKRRHILKMNQDLTDQLIQLERHFNGLELNKFGENDGAHAGRSTLQSRFGPSRHIQSLHSLHSTMTSQLAAADQLSECLSKQMVALKIESPSVKQKNVKIELFETIGIPYDASFSSPSPDVSKFRGTPKEKLSFSLGSSAAKDQPRRNVSASKNYEPETARRRRDSLDRSWANYEPTKATVKRLLLQESGKVSVNRSSLLIDKKRFNCRLLEGSAITRPWDNTVPATFLRPSENKGIQDTHSKQASESPATPFVSPKESARQNLMSETNMTADKSIEGITFMKKSDSVSAKEKSVLPSDTSQKPSTFVVPTQTSSLLKKPNDILNSYTKERVCPTEDGVKDRPLNTTVIEAGKKHNSPFSPSFPVSVSPSATFSLSVSASSSSISSSSSAPLSSLSSPLSASPTLSSVMPSNRSLASSNTTADMNKLVTASPVSAFPSPIVLPSGSFSLNVSKSPVSSDISPVTNSASESPKAEIQSSSKTDVNANAIVPPVESGLSPAKINLNLKPSILPPLAVETSTRLASGNQSSLSNASPAPAVTPGRQTSMKNISGPTHNVTINAQQEQPSAGQSLLPLALSNSGSVTGRANGLDVQNAQEDDMDEEAPDTSSAAGLSLGSLGAFGIGSSPNPTAVKPNPFGGTFGNVATNVTTSPFPMTVPSGELFQPASFDFQSLQPSPSSQPANSGAFASGFGTGTTAQTPSLSGFGQPAQVGPGQQALGSVLGAFGQSRQLGTGLPGTGFGSPSGFGGGVAGTKPPGGFSGAASTVGGFAAVASGGGGGFAALASGVGGFGGAASGVGGFGGAASGVGGFGGAAPGVGGFGGAASGGSGFGGAASGGLGFGGAAPAGGFAGGNVAGGGFGPFGGQQGSSGFSSFGSVGGTGKAPDLFQMRK</sequence>
<reference evidence="3 4" key="1">
    <citation type="journal article" date="2023" name="G3 (Bethesda)">
        <title>A chromosome-length genome assembly and annotation of blackberry (Rubus argutus, cv. 'Hillquist').</title>
        <authorList>
            <person name="Bruna T."/>
            <person name="Aryal R."/>
            <person name="Dudchenko O."/>
            <person name="Sargent D.J."/>
            <person name="Mead D."/>
            <person name="Buti M."/>
            <person name="Cavallini A."/>
            <person name="Hytonen T."/>
            <person name="Andres J."/>
            <person name="Pham M."/>
            <person name="Weisz D."/>
            <person name="Mascagni F."/>
            <person name="Usai G."/>
            <person name="Natali L."/>
            <person name="Bassil N."/>
            <person name="Fernandez G.E."/>
            <person name="Lomsadze A."/>
            <person name="Armour M."/>
            <person name="Olukolu B."/>
            <person name="Poorten T."/>
            <person name="Britton C."/>
            <person name="Davik J."/>
            <person name="Ashrafi H."/>
            <person name="Aiden E.L."/>
            <person name="Borodovsky M."/>
            <person name="Worthington M."/>
        </authorList>
    </citation>
    <scope>NUCLEOTIDE SEQUENCE [LARGE SCALE GENOMIC DNA]</scope>
    <source>
        <strain evidence="3">PI 553951</strain>
    </source>
</reference>
<feature type="region of interest" description="Disordered" evidence="2">
    <location>
        <begin position="1183"/>
        <end position="1216"/>
    </location>
</feature>
<feature type="compositionally biased region" description="Basic and acidic residues" evidence="2">
    <location>
        <begin position="1030"/>
        <end position="1042"/>
    </location>
</feature>
<dbReference type="PANTHER" id="PTHR34418:SF3">
    <property type="entry name" value="NUCLEAR PORE COMPLEX PROTEIN NUP214"/>
    <property type="match status" value="1"/>
</dbReference>
<feature type="compositionally biased region" description="Polar residues" evidence="2">
    <location>
        <begin position="1207"/>
        <end position="1216"/>
    </location>
</feature>
<feature type="compositionally biased region" description="Polar residues" evidence="2">
    <location>
        <begin position="1339"/>
        <end position="1351"/>
    </location>
</feature>
<feature type="region of interest" description="Disordered" evidence="2">
    <location>
        <begin position="932"/>
        <end position="967"/>
    </location>
</feature>
<evidence type="ECO:0000313" key="4">
    <source>
        <dbReference type="Proteomes" id="UP001457282"/>
    </source>
</evidence>
<dbReference type="GO" id="GO:0017056">
    <property type="term" value="F:structural constituent of nuclear pore"/>
    <property type="evidence" value="ECO:0007669"/>
    <property type="project" value="InterPro"/>
</dbReference>
<feature type="compositionally biased region" description="Low complexity" evidence="2">
    <location>
        <begin position="1468"/>
        <end position="1490"/>
    </location>
</feature>
<dbReference type="GO" id="GO:0006405">
    <property type="term" value="P:RNA export from nucleus"/>
    <property type="evidence" value="ECO:0007669"/>
    <property type="project" value="InterPro"/>
</dbReference>
<evidence type="ECO:0000256" key="1">
    <source>
        <dbReference type="SAM" id="Coils"/>
    </source>
</evidence>
<feature type="compositionally biased region" description="Polar residues" evidence="2">
    <location>
        <begin position="527"/>
        <end position="551"/>
    </location>
</feature>
<evidence type="ECO:0000313" key="3">
    <source>
        <dbReference type="EMBL" id="KAK9941470.1"/>
    </source>
</evidence>
<comment type="caution">
    <text evidence="3">The sequence shown here is derived from an EMBL/GenBank/DDBJ whole genome shotgun (WGS) entry which is preliminary data.</text>
</comment>
<organism evidence="3 4">
    <name type="scientific">Rubus argutus</name>
    <name type="common">Southern blackberry</name>
    <dbReference type="NCBI Taxonomy" id="59490"/>
    <lineage>
        <taxon>Eukaryota</taxon>
        <taxon>Viridiplantae</taxon>
        <taxon>Streptophyta</taxon>
        <taxon>Embryophyta</taxon>
        <taxon>Tracheophyta</taxon>
        <taxon>Spermatophyta</taxon>
        <taxon>Magnoliopsida</taxon>
        <taxon>eudicotyledons</taxon>
        <taxon>Gunneridae</taxon>
        <taxon>Pentapetalae</taxon>
        <taxon>rosids</taxon>
        <taxon>fabids</taxon>
        <taxon>Rosales</taxon>
        <taxon>Rosaceae</taxon>
        <taxon>Rosoideae</taxon>
        <taxon>Rosoideae incertae sedis</taxon>
        <taxon>Rubus</taxon>
    </lineage>
</organism>
<keyword evidence="4" id="KW-1185">Reference proteome</keyword>
<evidence type="ECO:0008006" key="5">
    <source>
        <dbReference type="Google" id="ProtNLM"/>
    </source>
</evidence>
<keyword evidence="1" id="KW-0175">Coiled coil</keyword>
<feature type="compositionally biased region" description="Polar residues" evidence="2">
    <location>
        <begin position="1095"/>
        <end position="1111"/>
    </location>
</feature>
<gene>
    <name evidence="3" type="ORF">M0R45_018066</name>
</gene>